<evidence type="ECO:0000256" key="5">
    <source>
        <dbReference type="SAM" id="Phobius"/>
    </source>
</evidence>
<evidence type="ECO:0000256" key="4">
    <source>
        <dbReference type="ARBA" id="ARBA00023136"/>
    </source>
</evidence>
<comment type="subcellular location">
    <subcellularLocation>
        <location evidence="1">Membrane</location>
        <topology evidence="1">Multi-pass membrane protein</topology>
    </subcellularLocation>
</comment>
<proteinExistence type="predicted"/>
<dbReference type="GO" id="GO:0046873">
    <property type="term" value="F:metal ion transmembrane transporter activity"/>
    <property type="evidence" value="ECO:0007669"/>
    <property type="project" value="InterPro"/>
</dbReference>
<sequence>MAPDLFLVDAPLELKGCAKSKDFRAQTSLRFRIAGNRGGLLLPQLFAQPEYSLLEIFKSVFRHSWHFEYLLPYANGAIPPHALLYMLVSSTWESNLRFLDARIKSISFRDLRDPKDSTNGDLHDCREDLDALRTAIIETLNWVPVNLFEYYDLWPKFCPLSSMRHPIRNLERILKDADILQSFLMDTFQLLMSSISVRDSKLSIEQAQLSNEQALLSAEQAKRSAWLTQLATLYLPLSVLTGIFGMNLKEINDAHVPFWWSLVVFAILLVCTGVAFFGLRASERRTQRNDALTVGSVEPKRRIAGALKSAV</sequence>
<dbReference type="EMBL" id="ML996161">
    <property type="protein sequence ID" value="KAF2733472.1"/>
    <property type="molecule type" value="Genomic_DNA"/>
</dbReference>
<reference evidence="6" key="1">
    <citation type="journal article" date="2020" name="Stud. Mycol.">
        <title>101 Dothideomycetes genomes: a test case for predicting lifestyles and emergence of pathogens.</title>
        <authorList>
            <person name="Haridas S."/>
            <person name="Albert R."/>
            <person name="Binder M."/>
            <person name="Bloem J."/>
            <person name="Labutti K."/>
            <person name="Salamov A."/>
            <person name="Andreopoulos B."/>
            <person name="Baker S."/>
            <person name="Barry K."/>
            <person name="Bills G."/>
            <person name="Bluhm B."/>
            <person name="Cannon C."/>
            <person name="Castanera R."/>
            <person name="Culley D."/>
            <person name="Daum C."/>
            <person name="Ezra D."/>
            <person name="Gonzalez J."/>
            <person name="Henrissat B."/>
            <person name="Kuo A."/>
            <person name="Liang C."/>
            <person name="Lipzen A."/>
            <person name="Lutzoni F."/>
            <person name="Magnuson J."/>
            <person name="Mondo S."/>
            <person name="Nolan M."/>
            <person name="Ohm R."/>
            <person name="Pangilinan J."/>
            <person name="Park H.-J."/>
            <person name="Ramirez L."/>
            <person name="Alfaro M."/>
            <person name="Sun H."/>
            <person name="Tritt A."/>
            <person name="Yoshinaga Y."/>
            <person name="Zwiers L.-H."/>
            <person name="Turgeon B."/>
            <person name="Goodwin S."/>
            <person name="Spatafora J."/>
            <person name="Crous P."/>
            <person name="Grigoriev I."/>
        </authorList>
    </citation>
    <scope>NUCLEOTIDE SEQUENCE</scope>
    <source>
        <strain evidence="6">CBS 125425</strain>
    </source>
</reference>
<evidence type="ECO:0000256" key="2">
    <source>
        <dbReference type="ARBA" id="ARBA00022692"/>
    </source>
</evidence>
<protein>
    <recommendedName>
        <fullName evidence="8">Mg2+ transporter protein</fullName>
    </recommendedName>
</protein>
<evidence type="ECO:0008006" key="8">
    <source>
        <dbReference type="Google" id="ProtNLM"/>
    </source>
</evidence>
<dbReference type="SUPFAM" id="SSF144083">
    <property type="entry name" value="Magnesium transport protein CorA, transmembrane region"/>
    <property type="match status" value="1"/>
</dbReference>
<keyword evidence="2 5" id="KW-0812">Transmembrane</keyword>
<dbReference type="Proteomes" id="UP000799444">
    <property type="component" value="Unassembled WGS sequence"/>
</dbReference>
<dbReference type="GO" id="GO:0016020">
    <property type="term" value="C:membrane"/>
    <property type="evidence" value="ECO:0007669"/>
    <property type="project" value="UniProtKB-SubCell"/>
</dbReference>
<dbReference type="OrthoDB" id="3231000at2759"/>
<evidence type="ECO:0000313" key="7">
    <source>
        <dbReference type="Proteomes" id="UP000799444"/>
    </source>
</evidence>
<keyword evidence="7" id="KW-1185">Reference proteome</keyword>
<dbReference type="AlphaFoldDB" id="A0A9P4QTG1"/>
<gene>
    <name evidence="6" type="ORF">EJ04DRAFT_565134</name>
</gene>
<dbReference type="InterPro" id="IPR045863">
    <property type="entry name" value="CorA_TM1_TM2"/>
</dbReference>
<dbReference type="Gene3D" id="1.20.58.340">
    <property type="entry name" value="Magnesium transport protein CorA, transmembrane region"/>
    <property type="match status" value="1"/>
</dbReference>
<organism evidence="6 7">
    <name type="scientific">Polyplosphaeria fusca</name>
    <dbReference type="NCBI Taxonomy" id="682080"/>
    <lineage>
        <taxon>Eukaryota</taxon>
        <taxon>Fungi</taxon>
        <taxon>Dikarya</taxon>
        <taxon>Ascomycota</taxon>
        <taxon>Pezizomycotina</taxon>
        <taxon>Dothideomycetes</taxon>
        <taxon>Pleosporomycetidae</taxon>
        <taxon>Pleosporales</taxon>
        <taxon>Tetraplosphaeriaceae</taxon>
        <taxon>Polyplosphaeria</taxon>
    </lineage>
</organism>
<evidence type="ECO:0000256" key="1">
    <source>
        <dbReference type="ARBA" id="ARBA00004141"/>
    </source>
</evidence>
<name>A0A9P4QTG1_9PLEO</name>
<dbReference type="InterPro" id="IPR002523">
    <property type="entry name" value="MgTranspt_CorA/ZnTranspt_ZntB"/>
</dbReference>
<keyword evidence="4 5" id="KW-0472">Membrane</keyword>
<evidence type="ECO:0000313" key="6">
    <source>
        <dbReference type="EMBL" id="KAF2733472.1"/>
    </source>
</evidence>
<comment type="caution">
    <text evidence="6">The sequence shown here is derived from an EMBL/GenBank/DDBJ whole genome shotgun (WGS) entry which is preliminary data.</text>
</comment>
<dbReference type="Pfam" id="PF01544">
    <property type="entry name" value="CorA"/>
    <property type="match status" value="1"/>
</dbReference>
<accession>A0A9P4QTG1</accession>
<feature type="transmembrane region" description="Helical" evidence="5">
    <location>
        <begin position="258"/>
        <end position="279"/>
    </location>
</feature>
<feature type="transmembrane region" description="Helical" evidence="5">
    <location>
        <begin position="225"/>
        <end position="246"/>
    </location>
</feature>
<evidence type="ECO:0000256" key="3">
    <source>
        <dbReference type="ARBA" id="ARBA00022989"/>
    </source>
</evidence>
<keyword evidence="3 5" id="KW-1133">Transmembrane helix</keyword>